<feature type="transmembrane region" description="Helical" evidence="9">
    <location>
        <begin position="638"/>
        <end position="660"/>
    </location>
</feature>
<feature type="compositionally biased region" description="Low complexity" evidence="8">
    <location>
        <begin position="145"/>
        <end position="170"/>
    </location>
</feature>
<evidence type="ECO:0000256" key="1">
    <source>
        <dbReference type="ARBA" id="ARBA00004141"/>
    </source>
</evidence>
<feature type="compositionally biased region" description="Low complexity" evidence="8">
    <location>
        <begin position="184"/>
        <end position="203"/>
    </location>
</feature>
<name>A0AAD3TTS3_9TREE</name>
<dbReference type="GO" id="GO:0015179">
    <property type="term" value="F:L-amino acid transmembrane transporter activity"/>
    <property type="evidence" value="ECO:0007669"/>
    <property type="project" value="TreeGrafter"/>
</dbReference>
<evidence type="ECO:0000256" key="7">
    <source>
        <dbReference type="ARBA" id="ARBA00023136"/>
    </source>
</evidence>
<keyword evidence="7 9" id="KW-0472">Membrane</keyword>
<organism evidence="11 12">
    <name type="scientific">Cutaneotrichosporon spelunceum</name>
    <dbReference type="NCBI Taxonomy" id="1672016"/>
    <lineage>
        <taxon>Eukaryota</taxon>
        <taxon>Fungi</taxon>
        <taxon>Dikarya</taxon>
        <taxon>Basidiomycota</taxon>
        <taxon>Agaricomycotina</taxon>
        <taxon>Tremellomycetes</taxon>
        <taxon>Trichosporonales</taxon>
        <taxon>Trichosporonaceae</taxon>
        <taxon>Cutaneotrichosporon</taxon>
    </lineage>
</organism>
<feature type="transmembrane region" description="Helical" evidence="9">
    <location>
        <begin position="615"/>
        <end position="632"/>
    </location>
</feature>
<dbReference type="Proteomes" id="UP001222932">
    <property type="component" value="Unassembled WGS sequence"/>
</dbReference>
<evidence type="ECO:0000256" key="6">
    <source>
        <dbReference type="ARBA" id="ARBA00022989"/>
    </source>
</evidence>
<accession>A0AAD3TTS3</accession>
<keyword evidence="6 9" id="KW-1133">Transmembrane helix</keyword>
<feature type="transmembrane region" description="Helical" evidence="9">
    <location>
        <begin position="283"/>
        <end position="306"/>
    </location>
</feature>
<sequence length="707" mass="74972">MPATVPIGTPRERGGRRQSVVRSSLDIVFSYSRSQQRYFAGLPSAPSFVDSHWSGDATAEDDEDREWDTEAGGSRSGYSSTDDAEAIDTSSEASAFFVGDPVRTAGSRRGSPNDLTSILERRVELPSTGNSLPTKRGGLLQMYGTTPTVPLSSSQTSSSGSNTNSGGVTPRAGNKPLPDDLSARRVSVQRGVGVGPGPVVRQRLASETTPLLGASPKTWQPERLSPSRRSSVVSHRRVSHRAPPHIGESSDGQTLFNATAVLVGIGLLSMPLAFSYAGWIGGTIMLIGFSYLTCTTAKMMANLIFADHSLAGYTDIGLAAFGPAAGGAINLLFCLELFAIGVALMVLLGDSLHALFPSISSNMWKILGLSVILPTTFMPLWLLSFPSVISTLCTVLLIGIVVFDGVWKTEAPGSLTDPMPTHVGPQMEGANWLGGVGLVLAGFGGHAVIPSIARDMKHPGSANRVFNIAFTIAGIIAFAAGATGYLMFGDNVSDQITRDLKNPKYGYPAILNTIAVWMIISAPVSKFGLCSRPLNIAVEGFLGLAPNPAVHPPRDRRRSVVEQVSSSLGTSLAAAGASDYIADDLFEDRPKPPVIPLYDPNATRRGEGWKGIARIASRTIITIGCTATAILLPGFEKVMAFLGSFSSFLICIILPLGFYLRLSPKLLHLDLNDKNVRISRGIQVAVILASTLMMFLGTAWAFLPKAA</sequence>
<feature type="transmembrane region" description="Helical" evidence="9">
    <location>
        <begin position="380"/>
        <end position="403"/>
    </location>
</feature>
<feature type="transmembrane region" description="Helical" evidence="9">
    <location>
        <begin position="432"/>
        <end position="453"/>
    </location>
</feature>
<evidence type="ECO:0000256" key="5">
    <source>
        <dbReference type="ARBA" id="ARBA00022970"/>
    </source>
</evidence>
<dbReference type="Pfam" id="PF01490">
    <property type="entry name" value="Aa_trans"/>
    <property type="match status" value="1"/>
</dbReference>
<keyword evidence="3" id="KW-0813">Transport</keyword>
<dbReference type="EMBL" id="BTCM01000003">
    <property type="protein sequence ID" value="GMK56747.1"/>
    <property type="molecule type" value="Genomic_DNA"/>
</dbReference>
<keyword evidence="4 9" id="KW-0812">Transmembrane</keyword>
<gene>
    <name evidence="11" type="ORF">CspeluHIS016_0305870</name>
</gene>
<dbReference type="GO" id="GO:0005774">
    <property type="term" value="C:vacuolar membrane"/>
    <property type="evidence" value="ECO:0007669"/>
    <property type="project" value="TreeGrafter"/>
</dbReference>
<feature type="compositionally biased region" description="Basic residues" evidence="8">
    <location>
        <begin position="234"/>
        <end position="243"/>
    </location>
</feature>
<feature type="transmembrane region" description="Helical" evidence="9">
    <location>
        <begin position="681"/>
        <end position="703"/>
    </location>
</feature>
<dbReference type="InterPro" id="IPR013057">
    <property type="entry name" value="AA_transpt_TM"/>
</dbReference>
<reference evidence="11" key="1">
    <citation type="journal article" date="2023" name="BMC Genomics">
        <title>Chromosome-level genome assemblies of Cutaneotrichosporon spp. (Trichosporonales, Basidiomycota) reveal imbalanced evolution between nucleotide sequences and chromosome synteny.</title>
        <authorList>
            <person name="Kobayashi Y."/>
            <person name="Kayamori A."/>
            <person name="Aoki K."/>
            <person name="Shiwa Y."/>
            <person name="Matsutani M."/>
            <person name="Fujita N."/>
            <person name="Sugita T."/>
            <person name="Iwasaki W."/>
            <person name="Tanaka N."/>
            <person name="Takashima M."/>
        </authorList>
    </citation>
    <scope>NUCLEOTIDE SEQUENCE</scope>
    <source>
        <strain evidence="11">HIS016</strain>
    </source>
</reference>
<reference evidence="11" key="2">
    <citation type="submission" date="2023-06" db="EMBL/GenBank/DDBJ databases">
        <authorList>
            <person name="Kobayashi Y."/>
            <person name="Kayamori A."/>
            <person name="Aoki K."/>
            <person name="Shiwa Y."/>
            <person name="Fujita N."/>
            <person name="Sugita T."/>
            <person name="Iwasaki W."/>
            <person name="Tanaka N."/>
            <person name="Takashima M."/>
        </authorList>
    </citation>
    <scope>NUCLEOTIDE SEQUENCE</scope>
    <source>
        <strain evidence="11">HIS016</strain>
    </source>
</reference>
<dbReference type="AlphaFoldDB" id="A0AAD3TTS3"/>
<evidence type="ECO:0000256" key="8">
    <source>
        <dbReference type="SAM" id="MobiDB-lite"/>
    </source>
</evidence>
<keyword evidence="5" id="KW-0029">Amino-acid transport</keyword>
<feature type="region of interest" description="Disordered" evidence="8">
    <location>
        <begin position="102"/>
        <end position="250"/>
    </location>
</feature>
<evidence type="ECO:0000256" key="3">
    <source>
        <dbReference type="ARBA" id="ARBA00022448"/>
    </source>
</evidence>
<comment type="caution">
    <text evidence="11">The sequence shown here is derived from an EMBL/GenBank/DDBJ whole genome shotgun (WGS) entry which is preliminary data.</text>
</comment>
<feature type="transmembrane region" description="Helical" evidence="9">
    <location>
        <begin position="354"/>
        <end position="373"/>
    </location>
</feature>
<comment type="similarity">
    <text evidence="2">Belongs to the amino acid/polyamine transporter 2 family.</text>
</comment>
<feature type="region of interest" description="Disordered" evidence="8">
    <location>
        <begin position="43"/>
        <end position="86"/>
    </location>
</feature>
<dbReference type="PANTHER" id="PTHR22950:SF692">
    <property type="entry name" value="TRANSMEMBRANE AMINO ACID TRANSPORTER FAMILY PROTEIN"/>
    <property type="match status" value="1"/>
</dbReference>
<proteinExistence type="inferred from homology"/>
<comment type="subcellular location">
    <subcellularLocation>
        <location evidence="1">Membrane</location>
        <topology evidence="1">Multi-pass membrane protein</topology>
    </subcellularLocation>
</comment>
<feature type="transmembrane region" description="Helical" evidence="9">
    <location>
        <begin position="318"/>
        <end position="348"/>
    </location>
</feature>
<keyword evidence="12" id="KW-1185">Reference proteome</keyword>
<evidence type="ECO:0000256" key="9">
    <source>
        <dbReference type="SAM" id="Phobius"/>
    </source>
</evidence>
<feature type="transmembrane region" description="Helical" evidence="9">
    <location>
        <begin position="465"/>
        <end position="485"/>
    </location>
</feature>
<evidence type="ECO:0000313" key="12">
    <source>
        <dbReference type="Proteomes" id="UP001222932"/>
    </source>
</evidence>
<evidence type="ECO:0000259" key="10">
    <source>
        <dbReference type="Pfam" id="PF01490"/>
    </source>
</evidence>
<evidence type="ECO:0000256" key="4">
    <source>
        <dbReference type="ARBA" id="ARBA00022692"/>
    </source>
</evidence>
<evidence type="ECO:0000256" key="2">
    <source>
        <dbReference type="ARBA" id="ARBA00008066"/>
    </source>
</evidence>
<evidence type="ECO:0000313" key="11">
    <source>
        <dbReference type="EMBL" id="GMK56747.1"/>
    </source>
</evidence>
<feature type="domain" description="Amino acid transporter transmembrane" evidence="10">
    <location>
        <begin position="249"/>
        <end position="699"/>
    </location>
</feature>
<protein>
    <recommendedName>
        <fullName evidence="10">Amino acid transporter transmembrane domain-containing protein</fullName>
    </recommendedName>
</protein>
<feature type="compositionally biased region" description="Acidic residues" evidence="8">
    <location>
        <begin position="58"/>
        <end position="69"/>
    </location>
</feature>
<dbReference type="PANTHER" id="PTHR22950">
    <property type="entry name" value="AMINO ACID TRANSPORTER"/>
    <property type="match status" value="1"/>
</dbReference>
<feature type="transmembrane region" description="Helical" evidence="9">
    <location>
        <begin position="505"/>
        <end position="524"/>
    </location>
</feature>